<proteinExistence type="predicted"/>
<sequence>MSLLSHLWPTDDAHAVVVASTVVVTTLVYSLLRAALWPPTPSVIRGPLHTVLPTLSERELEVLEYKTDAFPGARDVDTPYGMIRVYEWGPDSGPKVLLVHGISTTCQTLGKLAHGLVAHGCRVMLFDLFGRGFSDGVGDLPHDARLYVSQMLLALASSPLPWTGAGALGVVGYSLGGGVAVHFAAAFPALVARLVLLAPAGLIRRAKFGPLTRFLFTAGLVPDRLLAPLTARRLKRPIAAGIRKPPPPSARDIKDHHHLLYVQDALAEASDPPSAAASETSIEKAVLRYVEWMVAHHAGFVPAFIGCVRGAPLYDQHATFAKLAARPPGSTLVVLGAADEIVAADEYERDALPLLGGRERVRWVVVDAGHDLPMTRAAEVLEAICNAWGLFQRPDAA</sequence>
<dbReference type="Proteomes" id="UP001217918">
    <property type="component" value="Unassembled WGS sequence"/>
</dbReference>
<keyword evidence="1" id="KW-0812">Transmembrane</keyword>
<feature type="domain" description="Serine aminopeptidase S33" evidence="2">
    <location>
        <begin position="95"/>
        <end position="214"/>
    </location>
</feature>
<comment type="caution">
    <text evidence="3">The sequence shown here is derived from an EMBL/GenBank/DDBJ whole genome shotgun (WGS) entry which is preliminary data.</text>
</comment>
<dbReference type="Pfam" id="PF12146">
    <property type="entry name" value="Hydrolase_4"/>
    <property type="match status" value="1"/>
</dbReference>
<dbReference type="InterPro" id="IPR022742">
    <property type="entry name" value="Hydrolase_4"/>
</dbReference>
<dbReference type="SUPFAM" id="SSF53474">
    <property type="entry name" value="alpha/beta-Hydrolases"/>
    <property type="match status" value="1"/>
</dbReference>
<protein>
    <recommendedName>
        <fullName evidence="2">Serine aminopeptidase S33 domain-containing protein</fullName>
    </recommendedName>
</protein>
<feature type="transmembrane region" description="Helical" evidence="1">
    <location>
        <begin position="13"/>
        <end position="32"/>
    </location>
</feature>
<dbReference type="PANTHER" id="PTHR43139:SF65">
    <property type="entry name" value="HYDROLASE FAMILY PROTEIN, PUTATIVE (AFU_ORTHOLOGUE AFUA_6G07060)-RELATED"/>
    <property type="match status" value="1"/>
</dbReference>
<evidence type="ECO:0000313" key="3">
    <source>
        <dbReference type="EMBL" id="KAK2072634.1"/>
    </source>
</evidence>
<keyword evidence="1" id="KW-0472">Membrane</keyword>
<dbReference type="AlphaFoldDB" id="A0AAD9I7E1"/>
<dbReference type="Gene3D" id="3.40.50.1820">
    <property type="entry name" value="alpha/beta hydrolase"/>
    <property type="match status" value="1"/>
</dbReference>
<organism evidence="3 4">
    <name type="scientific">Phyllachora maydis</name>
    <dbReference type="NCBI Taxonomy" id="1825666"/>
    <lineage>
        <taxon>Eukaryota</taxon>
        <taxon>Fungi</taxon>
        <taxon>Dikarya</taxon>
        <taxon>Ascomycota</taxon>
        <taxon>Pezizomycotina</taxon>
        <taxon>Sordariomycetes</taxon>
        <taxon>Sordariomycetidae</taxon>
        <taxon>Phyllachorales</taxon>
        <taxon>Phyllachoraceae</taxon>
        <taxon>Phyllachora</taxon>
    </lineage>
</organism>
<evidence type="ECO:0000256" key="1">
    <source>
        <dbReference type="SAM" id="Phobius"/>
    </source>
</evidence>
<feature type="transmembrane region" description="Helical" evidence="1">
    <location>
        <begin position="179"/>
        <end position="203"/>
    </location>
</feature>
<gene>
    <name evidence="3" type="ORF">P8C59_006975</name>
</gene>
<evidence type="ECO:0000259" key="2">
    <source>
        <dbReference type="Pfam" id="PF12146"/>
    </source>
</evidence>
<dbReference type="InterPro" id="IPR052370">
    <property type="entry name" value="Meta-cleavage_hydrolase"/>
</dbReference>
<evidence type="ECO:0000313" key="4">
    <source>
        <dbReference type="Proteomes" id="UP001217918"/>
    </source>
</evidence>
<accession>A0AAD9I7E1</accession>
<reference evidence="3" key="1">
    <citation type="journal article" date="2023" name="Mol. Plant Microbe Interact.">
        <title>Elucidating the Obligate Nature and Biological Capacity of an Invasive Fungal Corn Pathogen.</title>
        <authorList>
            <person name="MacCready J.S."/>
            <person name="Roggenkamp E.M."/>
            <person name="Gdanetz K."/>
            <person name="Chilvers M.I."/>
        </authorList>
    </citation>
    <scope>NUCLEOTIDE SEQUENCE</scope>
    <source>
        <strain evidence="3">PM02</strain>
    </source>
</reference>
<dbReference type="InterPro" id="IPR029058">
    <property type="entry name" value="AB_hydrolase_fold"/>
</dbReference>
<dbReference type="InterPro" id="IPR000073">
    <property type="entry name" value="AB_hydrolase_1"/>
</dbReference>
<dbReference type="PRINTS" id="PR00111">
    <property type="entry name" value="ABHYDROLASE"/>
</dbReference>
<keyword evidence="4" id="KW-1185">Reference proteome</keyword>
<dbReference type="PANTHER" id="PTHR43139">
    <property type="entry name" value="SI:DKEY-122A22.2"/>
    <property type="match status" value="1"/>
</dbReference>
<keyword evidence="1" id="KW-1133">Transmembrane helix</keyword>
<name>A0AAD9I7E1_9PEZI</name>
<dbReference type="GO" id="GO:0005783">
    <property type="term" value="C:endoplasmic reticulum"/>
    <property type="evidence" value="ECO:0007669"/>
    <property type="project" value="TreeGrafter"/>
</dbReference>
<feature type="transmembrane region" description="Helical" evidence="1">
    <location>
        <begin position="152"/>
        <end position="173"/>
    </location>
</feature>
<dbReference type="EMBL" id="JAQQPM010000006">
    <property type="protein sequence ID" value="KAK2072634.1"/>
    <property type="molecule type" value="Genomic_DNA"/>
</dbReference>